<keyword evidence="2" id="KW-1185">Reference proteome</keyword>
<dbReference type="EMBL" id="CAJVPT010038539">
    <property type="protein sequence ID" value="CAG8720393.1"/>
    <property type="molecule type" value="Genomic_DNA"/>
</dbReference>
<sequence>SKAQTIIQLSQSLPTSATHPMLNHLSPRGFHFDTTTNTRDLSSREYHHHFYPHAIHNSANSNAPSLCQSHHSQHNAQTIYHPHSLQRDTPTGTDSSQPPIINNL</sequence>
<name>A0ACA9PS77_9GLOM</name>
<protein>
    <submittedName>
        <fullName evidence="1">7090_t:CDS:1</fullName>
    </submittedName>
</protein>
<evidence type="ECO:0000313" key="2">
    <source>
        <dbReference type="Proteomes" id="UP000789525"/>
    </source>
</evidence>
<feature type="non-terminal residue" evidence="1">
    <location>
        <position position="1"/>
    </location>
</feature>
<comment type="caution">
    <text evidence="1">The sequence shown here is derived from an EMBL/GenBank/DDBJ whole genome shotgun (WGS) entry which is preliminary data.</text>
</comment>
<evidence type="ECO:0000313" key="1">
    <source>
        <dbReference type="EMBL" id="CAG8720393.1"/>
    </source>
</evidence>
<reference evidence="1" key="1">
    <citation type="submission" date="2021-06" db="EMBL/GenBank/DDBJ databases">
        <authorList>
            <person name="Kallberg Y."/>
            <person name="Tangrot J."/>
            <person name="Rosling A."/>
        </authorList>
    </citation>
    <scope>NUCLEOTIDE SEQUENCE</scope>
    <source>
        <strain evidence="1">CL356</strain>
    </source>
</reference>
<organism evidence="1 2">
    <name type="scientific">Acaulospora colombiana</name>
    <dbReference type="NCBI Taxonomy" id="27376"/>
    <lineage>
        <taxon>Eukaryota</taxon>
        <taxon>Fungi</taxon>
        <taxon>Fungi incertae sedis</taxon>
        <taxon>Mucoromycota</taxon>
        <taxon>Glomeromycotina</taxon>
        <taxon>Glomeromycetes</taxon>
        <taxon>Diversisporales</taxon>
        <taxon>Acaulosporaceae</taxon>
        <taxon>Acaulospora</taxon>
    </lineage>
</organism>
<gene>
    <name evidence="1" type="ORF">ACOLOM_LOCUS11107</name>
</gene>
<accession>A0ACA9PS77</accession>
<dbReference type="Proteomes" id="UP000789525">
    <property type="component" value="Unassembled WGS sequence"/>
</dbReference>
<feature type="non-terminal residue" evidence="1">
    <location>
        <position position="104"/>
    </location>
</feature>
<proteinExistence type="predicted"/>